<protein>
    <submittedName>
        <fullName evidence="1">Uncharacterized protein</fullName>
    </submittedName>
</protein>
<gene>
    <name evidence="1" type="ORF">CMC5_029530</name>
</gene>
<evidence type="ECO:0000313" key="1">
    <source>
        <dbReference type="EMBL" id="AKT38807.1"/>
    </source>
</evidence>
<dbReference type="Proteomes" id="UP000067626">
    <property type="component" value="Chromosome"/>
</dbReference>
<dbReference type="EMBL" id="CP012159">
    <property type="protein sequence ID" value="AKT38807.1"/>
    <property type="molecule type" value="Genomic_DNA"/>
</dbReference>
<organism evidence="1 2">
    <name type="scientific">Chondromyces crocatus</name>
    <dbReference type="NCBI Taxonomy" id="52"/>
    <lineage>
        <taxon>Bacteria</taxon>
        <taxon>Pseudomonadati</taxon>
        <taxon>Myxococcota</taxon>
        <taxon>Polyangia</taxon>
        <taxon>Polyangiales</taxon>
        <taxon>Polyangiaceae</taxon>
        <taxon>Chondromyces</taxon>
    </lineage>
</organism>
<dbReference type="OrthoDB" id="5497975at2"/>
<keyword evidence="2" id="KW-1185">Reference proteome</keyword>
<dbReference type="AlphaFoldDB" id="A0A0K1EDP7"/>
<dbReference type="KEGG" id="ccro:CMC5_029530"/>
<proteinExistence type="predicted"/>
<sequence length="237" mass="26652">MRELPEKPSAHREDAILRAARDNRLAPITWMEVTSKKNNRTVVLFVSADALRLGDEHASVRVTVSARTTQRIADALGCVLPTTKICDLIWEQAAVKLAPCIQSPDKAMGYTSRMIQHHDRVEKARAGRPGLIENVGKHWVLTNRLASKRDASANYGWYDHRAPYLSGKHRVWQPLGLAHNLDHVDYSQVVRLVQQCCLVDGEERDLKEVLVDRELSPLVSNEGPLKFTRLPGVKLDA</sequence>
<accession>A0A0K1EDP7</accession>
<evidence type="ECO:0000313" key="2">
    <source>
        <dbReference type="Proteomes" id="UP000067626"/>
    </source>
</evidence>
<reference evidence="1 2" key="1">
    <citation type="submission" date="2015-07" db="EMBL/GenBank/DDBJ databases">
        <title>Genome analysis of myxobacterium Chondromyces crocatus Cm c5 reveals a high potential for natural compound synthesis and the genetic basis for the loss of fruiting body formation.</title>
        <authorList>
            <person name="Zaburannyi N."/>
            <person name="Bunk B."/>
            <person name="Maier J."/>
            <person name="Overmann J."/>
            <person name="Mueller R."/>
        </authorList>
    </citation>
    <scope>NUCLEOTIDE SEQUENCE [LARGE SCALE GENOMIC DNA]</scope>
    <source>
        <strain evidence="1 2">Cm c5</strain>
    </source>
</reference>
<name>A0A0K1EDP7_CHOCO</name>